<organism evidence="2">
    <name type="scientific">bioreactor metagenome</name>
    <dbReference type="NCBI Taxonomy" id="1076179"/>
    <lineage>
        <taxon>unclassified sequences</taxon>
        <taxon>metagenomes</taxon>
        <taxon>ecological metagenomes</taxon>
    </lineage>
</organism>
<protein>
    <submittedName>
        <fullName evidence="2">Uncharacterized protein</fullName>
    </submittedName>
</protein>
<name>A0A645BZW5_9ZZZZ</name>
<accession>A0A645BZW5</accession>
<feature type="region of interest" description="Disordered" evidence="1">
    <location>
        <begin position="1"/>
        <end position="51"/>
    </location>
</feature>
<dbReference type="EMBL" id="VSSQ01023585">
    <property type="protein sequence ID" value="MPM70628.1"/>
    <property type="molecule type" value="Genomic_DNA"/>
</dbReference>
<evidence type="ECO:0000256" key="1">
    <source>
        <dbReference type="SAM" id="MobiDB-lite"/>
    </source>
</evidence>
<sequence>MEVQAAGLFKPGGIEFGDYRPKPQVPGHDGRHQPDGAAADNHGVVPRPGLGTLQRVKTHGKRLNQGSVQQADAVGQGM</sequence>
<gene>
    <name evidence="2" type="ORF">SDC9_117583</name>
</gene>
<dbReference type="AlphaFoldDB" id="A0A645BZW5"/>
<proteinExistence type="predicted"/>
<reference evidence="2" key="1">
    <citation type="submission" date="2019-08" db="EMBL/GenBank/DDBJ databases">
        <authorList>
            <person name="Kucharzyk K."/>
            <person name="Murdoch R.W."/>
            <person name="Higgins S."/>
            <person name="Loffler F."/>
        </authorList>
    </citation>
    <scope>NUCLEOTIDE SEQUENCE</scope>
</reference>
<comment type="caution">
    <text evidence="2">The sequence shown here is derived from an EMBL/GenBank/DDBJ whole genome shotgun (WGS) entry which is preliminary data.</text>
</comment>
<evidence type="ECO:0000313" key="2">
    <source>
        <dbReference type="EMBL" id="MPM70628.1"/>
    </source>
</evidence>
<feature type="region of interest" description="Disordered" evidence="1">
    <location>
        <begin position="59"/>
        <end position="78"/>
    </location>
</feature>